<dbReference type="EMBL" id="CP001324">
    <property type="protein sequence ID" value="ACO61877.1"/>
    <property type="molecule type" value="Genomic_DNA"/>
</dbReference>
<gene>
    <name evidence="1" type="ORF">MICPUN_57157</name>
</gene>
<dbReference type="RefSeq" id="XP_002500619.1">
    <property type="nucleotide sequence ID" value="XM_002500573.1"/>
</dbReference>
<sequence>MAQETTRLMTREQVADFIISELREYESKGLIAPPSTQTISKQAKREAMFCHIKSWQSMAPHIAKDFVGLERMIGRFPLFVPICGKKIQQRASMFHEAICFSQAIADCQAALSRMNQYTAESEESIEKTVAHGPTSKKPPIECEKHFFLGLNVKCVENFAICMTRVVTFRVRSLAWYIQGLAYEGAKRGCPEEAKDPVKAAKCFKIAANLDRDGNDEYQNKFDSILSNLSNNETSEVLNAVNEQELAAKFGTPVRHEHFQAEDYN</sequence>
<evidence type="ECO:0000313" key="2">
    <source>
        <dbReference type="Proteomes" id="UP000002009"/>
    </source>
</evidence>
<accession>C1E295</accession>
<dbReference type="KEGG" id="mis:MICPUN_57157"/>
<dbReference type="InParanoid" id="C1E295"/>
<proteinExistence type="predicted"/>
<dbReference type="Proteomes" id="UP000002009">
    <property type="component" value="Chromosome 3"/>
</dbReference>
<protein>
    <submittedName>
        <fullName evidence="1">Uncharacterized protein</fullName>
    </submittedName>
</protein>
<dbReference type="GeneID" id="8241810"/>
<dbReference type="AlphaFoldDB" id="C1E295"/>
<name>C1E295_MICCC</name>
<organism evidence="1 2">
    <name type="scientific">Micromonas commoda (strain RCC299 / NOUM17 / CCMP2709)</name>
    <name type="common">Picoplanktonic green alga</name>
    <dbReference type="NCBI Taxonomy" id="296587"/>
    <lineage>
        <taxon>Eukaryota</taxon>
        <taxon>Viridiplantae</taxon>
        <taxon>Chlorophyta</taxon>
        <taxon>Mamiellophyceae</taxon>
        <taxon>Mamiellales</taxon>
        <taxon>Mamiellaceae</taxon>
        <taxon>Micromonas</taxon>
    </lineage>
</organism>
<evidence type="ECO:0000313" key="1">
    <source>
        <dbReference type="EMBL" id="ACO61877.1"/>
    </source>
</evidence>
<reference evidence="1 2" key="1">
    <citation type="journal article" date="2009" name="Science">
        <title>Green evolution and dynamic adaptations revealed by genomes of the marine picoeukaryotes Micromonas.</title>
        <authorList>
            <person name="Worden A.Z."/>
            <person name="Lee J.H."/>
            <person name="Mock T."/>
            <person name="Rouze P."/>
            <person name="Simmons M.P."/>
            <person name="Aerts A.L."/>
            <person name="Allen A.E."/>
            <person name="Cuvelier M.L."/>
            <person name="Derelle E."/>
            <person name="Everett M.V."/>
            <person name="Foulon E."/>
            <person name="Grimwood J."/>
            <person name="Gundlach H."/>
            <person name="Henrissat B."/>
            <person name="Napoli C."/>
            <person name="McDonald S.M."/>
            <person name="Parker M.S."/>
            <person name="Rombauts S."/>
            <person name="Salamov A."/>
            <person name="Von Dassow P."/>
            <person name="Badger J.H."/>
            <person name="Coutinho P.M."/>
            <person name="Demir E."/>
            <person name="Dubchak I."/>
            <person name="Gentemann C."/>
            <person name="Eikrem W."/>
            <person name="Gready J.E."/>
            <person name="John U."/>
            <person name="Lanier W."/>
            <person name="Lindquist E.A."/>
            <person name="Lucas S."/>
            <person name="Mayer K.F."/>
            <person name="Moreau H."/>
            <person name="Not F."/>
            <person name="Otillar R."/>
            <person name="Panaud O."/>
            <person name="Pangilinan J."/>
            <person name="Paulsen I."/>
            <person name="Piegu B."/>
            <person name="Poliakov A."/>
            <person name="Robbens S."/>
            <person name="Schmutz J."/>
            <person name="Toulza E."/>
            <person name="Wyss T."/>
            <person name="Zelensky A."/>
            <person name="Zhou K."/>
            <person name="Armbrust E.V."/>
            <person name="Bhattacharya D."/>
            <person name="Goodenough U.W."/>
            <person name="Van de Peer Y."/>
            <person name="Grigoriev I.V."/>
        </authorList>
    </citation>
    <scope>NUCLEOTIDE SEQUENCE [LARGE SCALE GENOMIC DNA]</scope>
    <source>
        <strain evidence="2">RCC299 / NOUM17</strain>
    </source>
</reference>
<keyword evidence="2" id="KW-1185">Reference proteome</keyword>
<dbReference type="STRING" id="296587.C1E295"/>